<gene>
    <name evidence="2" type="ORF">DFH05DRAFT_1480055</name>
</gene>
<evidence type="ECO:0008006" key="4">
    <source>
        <dbReference type="Google" id="ProtNLM"/>
    </source>
</evidence>
<sequence>MYAALASFCPLLPLPLSDSECVPGFLPGETCTLNKYRRNGCGIVTYSFSKLTYTTLVSAWEYVVFLAPYCRPFEYTR</sequence>
<comment type="caution">
    <text evidence="2">The sequence shown here is derived from an EMBL/GenBank/DDBJ whole genome shotgun (WGS) entry which is preliminary data.</text>
</comment>
<dbReference type="AlphaFoldDB" id="A0A9W8P608"/>
<evidence type="ECO:0000313" key="2">
    <source>
        <dbReference type="EMBL" id="KAJ3747483.1"/>
    </source>
</evidence>
<feature type="chain" id="PRO_5040922940" description="Secreted protein" evidence="1">
    <location>
        <begin position="20"/>
        <end position="77"/>
    </location>
</feature>
<name>A0A9W8P608_9AGAR</name>
<dbReference type="EMBL" id="JANVFU010000003">
    <property type="protein sequence ID" value="KAJ3747483.1"/>
    <property type="molecule type" value="Genomic_DNA"/>
</dbReference>
<protein>
    <recommendedName>
        <fullName evidence="4">Secreted protein</fullName>
    </recommendedName>
</protein>
<dbReference type="Proteomes" id="UP001142393">
    <property type="component" value="Unassembled WGS sequence"/>
</dbReference>
<evidence type="ECO:0000313" key="3">
    <source>
        <dbReference type="Proteomes" id="UP001142393"/>
    </source>
</evidence>
<reference evidence="2 3" key="1">
    <citation type="journal article" date="2023" name="Proc. Natl. Acad. Sci. U.S.A.">
        <title>A global phylogenomic analysis of the shiitake genus Lentinula.</title>
        <authorList>
            <person name="Sierra-Patev S."/>
            <person name="Min B."/>
            <person name="Naranjo-Ortiz M."/>
            <person name="Looney B."/>
            <person name="Konkel Z."/>
            <person name="Slot J.C."/>
            <person name="Sakamoto Y."/>
            <person name="Steenwyk J.L."/>
            <person name="Rokas A."/>
            <person name="Carro J."/>
            <person name="Camarero S."/>
            <person name="Ferreira P."/>
            <person name="Molpeceres G."/>
            <person name="Ruiz-Duenas F.J."/>
            <person name="Serrano A."/>
            <person name="Henrissat B."/>
            <person name="Drula E."/>
            <person name="Hughes K.W."/>
            <person name="Mata J.L."/>
            <person name="Ishikawa N.K."/>
            <person name="Vargas-Isla R."/>
            <person name="Ushijima S."/>
            <person name="Smith C.A."/>
            <person name="Donoghue J."/>
            <person name="Ahrendt S."/>
            <person name="Andreopoulos W."/>
            <person name="He G."/>
            <person name="LaButti K."/>
            <person name="Lipzen A."/>
            <person name="Ng V."/>
            <person name="Riley R."/>
            <person name="Sandor L."/>
            <person name="Barry K."/>
            <person name="Martinez A.T."/>
            <person name="Xiao Y."/>
            <person name="Gibbons J.G."/>
            <person name="Terashima K."/>
            <person name="Grigoriev I.V."/>
            <person name="Hibbett D."/>
        </authorList>
    </citation>
    <scope>NUCLEOTIDE SEQUENCE [LARGE SCALE GENOMIC DNA]</scope>
    <source>
        <strain evidence="2 3">TFB7810</strain>
    </source>
</reference>
<feature type="signal peptide" evidence="1">
    <location>
        <begin position="1"/>
        <end position="19"/>
    </location>
</feature>
<accession>A0A9W8P608</accession>
<keyword evidence="3" id="KW-1185">Reference proteome</keyword>
<keyword evidence="1" id="KW-0732">Signal</keyword>
<evidence type="ECO:0000256" key="1">
    <source>
        <dbReference type="SAM" id="SignalP"/>
    </source>
</evidence>
<organism evidence="2 3">
    <name type="scientific">Lentinula detonsa</name>
    <dbReference type="NCBI Taxonomy" id="2804962"/>
    <lineage>
        <taxon>Eukaryota</taxon>
        <taxon>Fungi</taxon>
        <taxon>Dikarya</taxon>
        <taxon>Basidiomycota</taxon>
        <taxon>Agaricomycotina</taxon>
        <taxon>Agaricomycetes</taxon>
        <taxon>Agaricomycetidae</taxon>
        <taxon>Agaricales</taxon>
        <taxon>Marasmiineae</taxon>
        <taxon>Omphalotaceae</taxon>
        <taxon>Lentinula</taxon>
    </lineage>
</organism>
<proteinExistence type="predicted"/>